<dbReference type="FunFam" id="3.40.1080.20:FF:000001">
    <property type="entry name" value="Acetyl-CoA hydrolase Ach1"/>
    <property type="match status" value="1"/>
</dbReference>
<dbReference type="InterPro" id="IPR026888">
    <property type="entry name" value="AcetylCoA_hyd_C"/>
</dbReference>
<feature type="region of interest" description="Disordered" evidence="2">
    <location>
        <begin position="171"/>
        <end position="190"/>
    </location>
</feature>
<evidence type="ECO:0000256" key="1">
    <source>
        <dbReference type="ARBA" id="ARBA00009632"/>
    </source>
</evidence>
<feature type="domain" description="Acetyl-CoA hydrolase/transferase C-terminal" evidence="4">
    <location>
        <begin position="315"/>
        <end position="460"/>
    </location>
</feature>
<gene>
    <name evidence="5" type="ORF">SAMN04487967_3173</name>
</gene>
<evidence type="ECO:0000313" key="5">
    <source>
        <dbReference type="EMBL" id="SEH17437.1"/>
    </source>
</evidence>
<dbReference type="Gene3D" id="3.40.1080.20">
    <property type="entry name" value="Acetyl-CoA hydrolase/transferase C-terminal domain"/>
    <property type="match status" value="1"/>
</dbReference>
<evidence type="ECO:0000313" key="6">
    <source>
        <dbReference type="Proteomes" id="UP000199112"/>
    </source>
</evidence>
<dbReference type="PANTHER" id="PTHR43609">
    <property type="entry name" value="ACETYL-COA HYDROLASE"/>
    <property type="match status" value="1"/>
</dbReference>
<dbReference type="Gene3D" id="3.40.1080.10">
    <property type="entry name" value="Glutaconate Coenzyme A-transferase"/>
    <property type="match status" value="1"/>
</dbReference>
<comment type="similarity">
    <text evidence="1">Belongs to the acetyl-CoA hydrolase/transferase family.</text>
</comment>
<dbReference type="RefSeq" id="WP_090507941.1">
    <property type="nucleotide sequence ID" value="NZ_FNWL01000004.1"/>
</dbReference>
<name>A0A1H6G2Y3_9EURY</name>
<dbReference type="Pfam" id="PF02550">
    <property type="entry name" value="AcetylCoA_hydro"/>
    <property type="match status" value="1"/>
</dbReference>
<feature type="region of interest" description="Disordered" evidence="2">
    <location>
        <begin position="463"/>
        <end position="484"/>
    </location>
</feature>
<organism evidence="5 6">
    <name type="scientific">Natronorubrum sediminis</name>
    <dbReference type="NCBI Taxonomy" id="640943"/>
    <lineage>
        <taxon>Archaea</taxon>
        <taxon>Methanobacteriati</taxon>
        <taxon>Methanobacteriota</taxon>
        <taxon>Stenosarchaea group</taxon>
        <taxon>Halobacteria</taxon>
        <taxon>Halobacteriales</taxon>
        <taxon>Natrialbaceae</taxon>
        <taxon>Natronorubrum</taxon>
    </lineage>
</organism>
<dbReference type="InterPro" id="IPR046433">
    <property type="entry name" value="ActCoA_hydro"/>
</dbReference>
<dbReference type="OrthoDB" id="147145at2157"/>
<dbReference type="EMBL" id="FNWL01000004">
    <property type="protein sequence ID" value="SEH17437.1"/>
    <property type="molecule type" value="Genomic_DNA"/>
</dbReference>
<dbReference type="PANTHER" id="PTHR43609:SF1">
    <property type="entry name" value="ACETYL-COA HYDROLASE"/>
    <property type="match status" value="1"/>
</dbReference>
<dbReference type="GO" id="GO:0006083">
    <property type="term" value="P:acetate metabolic process"/>
    <property type="evidence" value="ECO:0007669"/>
    <property type="project" value="InterPro"/>
</dbReference>
<evidence type="ECO:0000259" key="4">
    <source>
        <dbReference type="Pfam" id="PF13336"/>
    </source>
</evidence>
<sequence length="484" mass="51972">MTVPSERLSGDLPVVDAESVVDQLEPDATVLVSGFGRVGYPKSIPLAIADADEEFGLTVVSGGSVGDEIDEAMVEAGAIDRRYPYQSAGAVRRSVNDETVAFADRHIAALADDVQYGGFVDPDVAIVEATAVGEDWLIPSTSIGHTPAWVESVDQIIVEVNRAQPLELTAFHDNYRPGTPPNREPVPLSAPDGRIGGPRIEFDSEALTAVVETETPDSPYEFRDPTDDDLEIASNLQSFLVEEVRESSLYDDSVRIQFGVGSLGNALMGALADADFGDRDLVYFGEVIQDGLLDLLDENQLHAASATSFALSSDGQERLFENAARYAEDVVLRPADLSNSPTLVDRFGVIAVNSALEVDLYGHVNSTHVNGSRMLNGIGGSGDFTRNSPLSVITLPSTAAEGDISRIVPMAPHVDHTEHDVDVVVTERGVADLRGTSPRERARVILESCAHPDFEPDLESALERADANGGHEPHDLETAFSWQE</sequence>
<dbReference type="GO" id="GO:0008775">
    <property type="term" value="F:acetate CoA-transferase activity"/>
    <property type="evidence" value="ECO:0007669"/>
    <property type="project" value="InterPro"/>
</dbReference>
<dbReference type="AlphaFoldDB" id="A0A1H6G2Y3"/>
<feature type="domain" description="Acetyl-CoA hydrolase/transferase N-terminal" evidence="3">
    <location>
        <begin position="17"/>
        <end position="166"/>
    </location>
</feature>
<evidence type="ECO:0000256" key="2">
    <source>
        <dbReference type="SAM" id="MobiDB-lite"/>
    </source>
</evidence>
<dbReference type="InterPro" id="IPR037171">
    <property type="entry name" value="NagB/RpiA_transferase-like"/>
</dbReference>
<dbReference type="SUPFAM" id="SSF100950">
    <property type="entry name" value="NagB/RpiA/CoA transferase-like"/>
    <property type="match status" value="2"/>
</dbReference>
<dbReference type="Proteomes" id="UP000199112">
    <property type="component" value="Unassembled WGS sequence"/>
</dbReference>
<keyword evidence="5" id="KW-0808">Transferase</keyword>
<feature type="compositionally biased region" description="Basic and acidic residues" evidence="2">
    <location>
        <begin position="463"/>
        <end position="477"/>
    </location>
</feature>
<dbReference type="GO" id="GO:0003986">
    <property type="term" value="F:acetyl-CoA hydrolase activity"/>
    <property type="evidence" value="ECO:0007669"/>
    <property type="project" value="TreeGrafter"/>
</dbReference>
<dbReference type="InterPro" id="IPR038460">
    <property type="entry name" value="AcetylCoA_hyd_C_sf"/>
</dbReference>
<accession>A0A1H6G2Y3</accession>
<dbReference type="Pfam" id="PF13336">
    <property type="entry name" value="AcetylCoA_hyd_C"/>
    <property type="match status" value="1"/>
</dbReference>
<keyword evidence="6" id="KW-1185">Reference proteome</keyword>
<evidence type="ECO:0000259" key="3">
    <source>
        <dbReference type="Pfam" id="PF02550"/>
    </source>
</evidence>
<reference evidence="6" key="1">
    <citation type="submission" date="2016-10" db="EMBL/GenBank/DDBJ databases">
        <authorList>
            <person name="Varghese N."/>
            <person name="Submissions S."/>
        </authorList>
    </citation>
    <scope>NUCLEOTIDE SEQUENCE [LARGE SCALE GENOMIC DNA]</scope>
    <source>
        <strain evidence="6">CGMCC 1.8981</strain>
    </source>
</reference>
<protein>
    <submittedName>
        <fullName evidence="5">Succinyl-CoA:acetate CoA-transferase</fullName>
    </submittedName>
</protein>
<proteinExistence type="inferred from homology"/>
<dbReference type="InterPro" id="IPR003702">
    <property type="entry name" value="ActCoA_hydro_N"/>
</dbReference>